<sequence>MRIECKKVIGCRPRTSVAARAWRELSDDDLAWLASRGEQKAFQRLVERYCSAVYSMVDRRVCDAGTAERIVIEVFRTAWHELRVPPYRRGFLVLLAEAVAAALHRHDTR</sequence>
<evidence type="ECO:0000313" key="2">
    <source>
        <dbReference type="Proteomes" id="UP001500689"/>
    </source>
</evidence>
<dbReference type="Gene3D" id="1.10.1740.10">
    <property type="match status" value="1"/>
</dbReference>
<evidence type="ECO:0008006" key="3">
    <source>
        <dbReference type="Google" id="ProtNLM"/>
    </source>
</evidence>
<accession>A0ABP6W8B8</accession>
<keyword evidence="2" id="KW-1185">Reference proteome</keyword>
<dbReference type="SUPFAM" id="SSF88946">
    <property type="entry name" value="Sigma2 domain of RNA polymerase sigma factors"/>
    <property type="match status" value="1"/>
</dbReference>
<gene>
    <name evidence="1" type="ORF">GCM10022222_33280</name>
</gene>
<reference evidence="2" key="1">
    <citation type="journal article" date="2019" name="Int. J. Syst. Evol. Microbiol.">
        <title>The Global Catalogue of Microorganisms (GCM) 10K type strain sequencing project: providing services to taxonomists for standard genome sequencing and annotation.</title>
        <authorList>
            <consortium name="The Broad Institute Genomics Platform"/>
            <consortium name="The Broad Institute Genome Sequencing Center for Infectious Disease"/>
            <person name="Wu L."/>
            <person name="Ma J."/>
        </authorList>
    </citation>
    <scope>NUCLEOTIDE SEQUENCE [LARGE SCALE GENOMIC DNA]</scope>
    <source>
        <strain evidence="2">JCM 16898</strain>
    </source>
</reference>
<dbReference type="RefSeq" id="WP_344860637.1">
    <property type="nucleotide sequence ID" value="NZ_BAAAZN010000006.1"/>
</dbReference>
<protein>
    <recommendedName>
        <fullName evidence="3">RNA polymerase sigma-70 region 2 domain-containing protein</fullName>
    </recommendedName>
</protein>
<evidence type="ECO:0000313" key="1">
    <source>
        <dbReference type="EMBL" id="GAA3546998.1"/>
    </source>
</evidence>
<organism evidence="1 2">
    <name type="scientific">Amycolatopsis ultiminotia</name>
    <dbReference type="NCBI Taxonomy" id="543629"/>
    <lineage>
        <taxon>Bacteria</taxon>
        <taxon>Bacillati</taxon>
        <taxon>Actinomycetota</taxon>
        <taxon>Actinomycetes</taxon>
        <taxon>Pseudonocardiales</taxon>
        <taxon>Pseudonocardiaceae</taxon>
        <taxon>Amycolatopsis</taxon>
    </lineage>
</organism>
<comment type="caution">
    <text evidence="1">The sequence shown here is derived from an EMBL/GenBank/DDBJ whole genome shotgun (WGS) entry which is preliminary data.</text>
</comment>
<dbReference type="InterPro" id="IPR013325">
    <property type="entry name" value="RNA_pol_sigma_r2"/>
</dbReference>
<proteinExistence type="predicted"/>
<dbReference type="Proteomes" id="UP001500689">
    <property type="component" value="Unassembled WGS sequence"/>
</dbReference>
<name>A0ABP6W8B8_9PSEU</name>
<dbReference type="EMBL" id="BAAAZN010000006">
    <property type="protein sequence ID" value="GAA3546998.1"/>
    <property type="molecule type" value="Genomic_DNA"/>
</dbReference>